<gene>
    <name evidence="2" type="ORF">CBE74_06345</name>
</gene>
<reference evidence="2 3" key="3">
    <citation type="journal article" date="2020" name="Int. J. Syst. Evol. Microbiol.">
        <title>Corynebacterium silvaticum sp. nov., a unique group of NTTB corynebacteria in wild boar and roe deer.</title>
        <authorList>
            <person name="Dangel A."/>
            <person name="Berger A."/>
            <person name="Rau J."/>
            <person name="Eisenberg T."/>
            <person name="Kampfer P."/>
            <person name="Margos G."/>
            <person name="Contzen M."/>
            <person name="Busse H.J."/>
            <person name="Konrad R."/>
            <person name="Peters M."/>
            <person name="Sting R."/>
            <person name="Sing A."/>
        </authorList>
    </citation>
    <scope>NUCLEOTIDE SEQUENCE [LARGE SCALE GENOMIC DNA]</scope>
    <source>
        <strain evidence="2 3">PO100/5</strain>
    </source>
</reference>
<organism evidence="2 3">
    <name type="scientific">Corynebacterium silvaticum</name>
    <dbReference type="NCBI Taxonomy" id="2320431"/>
    <lineage>
        <taxon>Bacteria</taxon>
        <taxon>Bacillati</taxon>
        <taxon>Actinomycetota</taxon>
        <taxon>Actinomycetes</taxon>
        <taxon>Mycobacteriales</taxon>
        <taxon>Corynebacteriaceae</taxon>
        <taxon>Corynebacterium</taxon>
    </lineage>
</organism>
<reference evidence="2 3" key="4">
    <citation type="journal article" date="2020" name="PLoS ONE">
        <title>Taxonomic classification of strain PO100/5 shows a broader geographic distribution and genetic markers of the recently described Corynebacterium silvaticum.</title>
        <authorList>
            <person name="Viana M.V.C."/>
            <person name="Profeta R."/>
            <person name="da Silva A.L."/>
            <person name="Hurtado R."/>
            <person name="Cerqueira J.C."/>
            <person name="Ribeiro B.F.S."/>
            <person name="Almeida M.O."/>
            <person name="Morais-Rodrigues F."/>
            <person name="Soares S.C."/>
            <person name="Oliveira M."/>
            <person name="Tavares L."/>
            <person name="Figueiredo H."/>
            <person name="Wattam A.R."/>
            <person name="Barh D."/>
            <person name="Ghosh P."/>
            <person name="Silva A."/>
            <person name="Azevedo V."/>
        </authorList>
    </citation>
    <scope>NUCLEOTIDE SEQUENCE [LARGE SCALE GENOMIC DNA]</scope>
    <source>
        <strain evidence="2 3">PO100/5</strain>
    </source>
</reference>
<reference evidence="2 3" key="2">
    <citation type="journal article" date="2020" name="Antonie Van Leeuwenhoek">
        <title>Phylogenomic characterisation of a novel corynebacterial species pathogenic to animals.</title>
        <authorList>
            <person name="Moller J."/>
            <person name="Musella L."/>
            <person name="Melnikov V."/>
            <person name="Geissdorfer W."/>
            <person name="Burkovski A."/>
            <person name="Sangal V."/>
        </authorList>
    </citation>
    <scope>NUCLEOTIDE SEQUENCE [LARGE SCALE GENOMIC DNA]</scope>
    <source>
        <strain evidence="2 3">PO100/5</strain>
    </source>
</reference>
<dbReference type="Proteomes" id="UP000195652">
    <property type="component" value="Chromosome"/>
</dbReference>
<dbReference type="OrthoDB" id="5140822at2"/>
<dbReference type="GeneID" id="75007870"/>
<keyword evidence="1" id="KW-1133">Transmembrane helix</keyword>
<evidence type="ECO:0000313" key="3">
    <source>
        <dbReference type="Proteomes" id="UP000195652"/>
    </source>
</evidence>
<feature type="transmembrane region" description="Helical" evidence="1">
    <location>
        <begin position="7"/>
        <end position="25"/>
    </location>
</feature>
<dbReference type="RefSeq" id="WP_087453983.1">
    <property type="nucleotide sequence ID" value="NZ_CP021417.2"/>
</dbReference>
<sequence length="77" mass="8538">MRGRTIAGILCEIVSGIMLVGAWWFKKATAHDFTENNGPMVLCIGALFFAISGAVFLATGRFKKRRRRGVITTVDYE</sequence>
<dbReference type="EMBL" id="CP021417">
    <property type="protein sequence ID" value="ARU46167.1"/>
    <property type="molecule type" value="Genomic_DNA"/>
</dbReference>
<dbReference type="AlphaFoldDB" id="A0A7Y4LGM9"/>
<keyword evidence="1" id="KW-0472">Membrane</keyword>
<keyword evidence="1" id="KW-0812">Transmembrane</keyword>
<keyword evidence="3" id="KW-1185">Reference proteome</keyword>
<name>A0A7Y4LGM9_9CORY</name>
<feature type="transmembrane region" description="Helical" evidence="1">
    <location>
        <begin position="37"/>
        <end position="58"/>
    </location>
</feature>
<protein>
    <submittedName>
        <fullName evidence="2">Uncharacterized protein</fullName>
    </submittedName>
</protein>
<proteinExistence type="predicted"/>
<evidence type="ECO:0000313" key="2">
    <source>
        <dbReference type="EMBL" id="ARU46167.1"/>
    </source>
</evidence>
<dbReference type="KEGG" id="csil:CBE74_06345"/>
<accession>A0A7Y4LGM9</accession>
<reference evidence="2 3" key="1">
    <citation type="journal article" date="2014" name="BMC Vet. Res.">
        <title>First report of Corynebacterium pseudotuberculosis from caseous lymphadenitis lesions in Black Alentejano pig (Sus scrofa domesticus).</title>
        <authorList>
            <person name="Oliveira M."/>
            <person name="Barroco C."/>
            <person name="Mottola C."/>
            <person name="Santos R."/>
            <person name="Lemsaddek A."/>
            <person name="Tavares L."/>
            <person name="Semedo-Lemsaddek T."/>
        </authorList>
    </citation>
    <scope>NUCLEOTIDE SEQUENCE [LARGE SCALE GENOMIC DNA]</scope>
    <source>
        <strain evidence="2 3">PO100/5</strain>
    </source>
</reference>
<evidence type="ECO:0000256" key="1">
    <source>
        <dbReference type="SAM" id="Phobius"/>
    </source>
</evidence>